<dbReference type="InterPro" id="IPR035093">
    <property type="entry name" value="RelE/ParE_toxin_dom_sf"/>
</dbReference>
<keyword evidence="4" id="KW-0255">Endonuclease</keyword>
<evidence type="ECO:0000256" key="5">
    <source>
        <dbReference type="ARBA" id="ARBA00022801"/>
    </source>
</evidence>
<dbReference type="InterPro" id="IPR009614">
    <property type="entry name" value="YoeB_toxin"/>
</dbReference>
<dbReference type="SUPFAM" id="SSF143011">
    <property type="entry name" value="RelE-like"/>
    <property type="match status" value="1"/>
</dbReference>
<keyword evidence="10" id="KW-1185">Reference proteome</keyword>
<evidence type="ECO:0000256" key="1">
    <source>
        <dbReference type="ARBA" id="ARBA00008172"/>
    </source>
</evidence>
<keyword evidence="3" id="KW-0540">Nuclease</keyword>
<keyword evidence="2" id="KW-1277">Toxin-antitoxin system</keyword>
<feature type="compositionally biased region" description="Acidic residues" evidence="8">
    <location>
        <begin position="1"/>
        <end position="11"/>
    </location>
</feature>
<evidence type="ECO:0000256" key="8">
    <source>
        <dbReference type="SAM" id="MobiDB-lite"/>
    </source>
</evidence>
<evidence type="ECO:0000256" key="3">
    <source>
        <dbReference type="ARBA" id="ARBA00022722"/>
    </source>
</evidence>
<feature type="region of interest" description="Disordered" evidence="8">
    <location>
        <begin position="1"/>
        <end position="22"/>
    </location>
</feature>
<dbReference type="Pfam" id="PF06769">
    <property type="entry name" value="YoeB_toxin"/>
    <property type="match status" value="1"/>
</dbReference>
<evidence type="ECO:0000256" key="2">
    <source>
        <dbReference type="ARBA" id="ARBA00022649"/>
    </source>
</evidence>
<dbReference type="NCBIfam" id="TIGR02116">
    <property type="entry name" value="toxin_Txe_YoeB"/>
    <property type="match status" value="1"/>
</dbReference>
<dbReference type="Proteomes" id="UP001576784">
    <property type="component" value="Unassembled WGS sequence"/>
</dbReference>
<proteinExistence type="inferred from homology"/>
<comment type="caution">
    <text evidence="9">The sequence shown here is derived from an EMBL/GenBank/DDBJ whole genome shotgun (WGS) entry which is preliminary data.</text>
</comment>
<dbReference type="RefSeq" id="WP_413263586.1">
    <property type="nucleotide sequence ID" value="NZ_JBHFNR010000090.1"/>
</dbReference>
<evidence type="ECO:0000256" key="7">
    <source>
        <dbReference type="ARBA" id="ARBA00050056"/>
    </source>
</evidence>
<accession>A0ABV4XQG3</accession>
<evidence type="ECO:0000313" key="10">
    <source>
        <dbReference type="Proteomes" id="UP001576784"/>
    </source>
</evidence>
<name>A0ABV4XQG3_9CYAN</name>
<dbReference type="PANTHER" id="PTHR38039:SF1">
    <property type="entry name" value="TOXIN YOEB"/>
    <property type="match status" value="1"/>
</dbReference>
<protein>
    <recommendedName>
        <fullName evidence="7">Endoribonuclease YoeB</fullName>
    </recommendedName>
    <alternativeName>
        <fullName evidence="6">Putative mRNA interferase YoeB</fullName>
    </alternativeName>
</protein>
<organism evidence="9 10">
    <name type="scientific">Floridaenema flaviceps BLCC-F50</name>
    <dbReference type="NCBI Taxonomy" id="3153642"/>
    <lineage>
        <taxon>Bacteria</taxon>
        <taxon>Bacillati</taxon>
        <taxon>Cyanobacteriota</taxon>
        <taxon>Cyanophyceae</taxon>
        <taxon>Oscillatoriophycideae</taxon>
        <taxon>Aerosakkonematales</taxon>
        <taxon>Aerosakkonemataceae</taxon>
        <taxon>Floridanema</taxon>
        <taxon>Floridanema flaviceps</taxon>
    </lineage>
</organism>
<gene>
    <name evidence="9" type="ORF">ACE1CI_13560</name>
</gene>
<dbReference type="PANTHER" id="PTHR38039">
    <property type="entry name" value="TOXIN YOEB"/>
    <property type="match status" value="1"/>
</dbReference>
<evidence type="ECO:0000256" key="4">
    <source>
        <dbReference type="ARBA" id="ARBA00022759"/>
    </source>
</evidence>
<dbReference type="EMBL" id="JBHFNR010000090">
    <property type="protein sequence ID" value="MFB2893931.1"/>
    <property type="molecule type" value="Genomic_DNA"/>
</dbReference>
<keyword evidence="5" id="KW-0378">Hydrolase</keyword>
<comment type="similarity">
    <text evidence="1">Belongs to the YoeB family.</text>
</comment>
<dbReference type="Gene3D" id="3.30.2310.20">
    <property type="entry name" value="RelE-like"/>
    <property type="match status" value="1"/>
</dbReference>
<evidence type="ECO:0000313" key="9">
    <source>
        <dbReference type="EMBL" id="MFB2893931.1"/>
    </source>
</evidence>
<evidence type="ECO:0000256" key="6">
    <source>
        <dbReference type="ARBA" id="ARBA00030388"/>
    </source>
</evidence>
<sequence length="109" mass="12974">MSENTESEDIPQSESPQEESSKRDLVFDVGFLEDLTFWVETNRKTALRLLSLIEEIRRNPFTGTGKPERLKYQDANVWSRRLTQSDRIVYLVSEDRIEFLQARYHYSDR</sequence>
<reference evidence="9 10" key="1">
    <citation type="submission" date="2024-09" db="EMBL/GenBank/DDBJ databases">
        <title>Floridaenema gen nov. (Aerosakkonemataceae, Aerosakkonematales ord. nov., Cyanobacteria) from benthic tropical and subtropical fresh waters, with the description of four new species.</title>
        <authorList>
            <person name="Moretto J.A."/>
            <person name="Berthold D.E."/>
            <person name="Lefler F.W."/>
            <person name="Huang I.-S."/>
            <person name="Laughinghouse H. IV."/>
        </authorList>
    </citation>
    <scope>NUCLEOTIDE SEQUENCE [LARGE SCALE GENOMIC DNA]</scope>
    <source>
        <strain evidence="9 10">BLCC-F50</strain>
    </source>
</reference>